<name>A0A917B6Z2_9MICO</name>
<feature type="coiled-coil region" evidence="5">
    <location>
        <begin position="165"/>
        <end position="192"/>
    </location>
</feature>
<evidence type="ECO:0000256" key="3">
    <source>
        <dbReference type="ARBA" id="ARBA00022723"/>
    </source>
</evidence>
<evidence type="ECO:0000256" key="2">
    <source>
        <dbReference type="ARBA" id="ARBA00022448"/>
    </source>
</evidence>
<keyword evidence="2" id="KW-0813">Transport</keyword>
<dbReference type="GO" id="GO:0030313">
    <property type="term" value="C:cell envelope"/>
    <property type="evidence" value="ECO:0007669"/>
    <property type="project" value="UniProtKB-SubCell"/>
</dbReference>
<dbReference type="PROSITE" id="PS51257">
    <property type="entry name" value="PROKAR_LIPOPROTEIN"/>
    <property type="match status" value="1"/>
</dbReference>
<keyword evidence="5" id="KW-0175">Coiled coil</keyword>
<feature type="signal peptide" evidence="6">
    <location>
        <begin position="1"/>
        <end position="20"/>
    </location>
</feature>
<sequence>MRRMLLLSTALAAIATVTLAGCASTPSSASPSSASASGTISVVASTNVWGDIAATIGGDRVTVSSIIDDPDKDPHEYEADAQNQLALSKAQVVIENGGGYDDFVDTMLGTAGNTSGIVLNAVTISGKQPDANGDLNEHVWYDFPTVENVIDQIQQTYTKIDPAGTATYTKNATALKTQIDALEQQEAALKTTHAGVGVSITEPVPLYMLDAIGLDNKTPHEFSKAIENGTDVAPDVLQQTVALYNDHAVKLLAYNEQTTGAQTQAVLTAANNNNIPVVPVTETLPAGKTYISWMTDNLNAITTALAK</sequence>
<dbReference type="PANTHER" id="PTHR42953">
    <property type="entry name" value="HIGH-AFFINITY ZINC UPTAKE SYSTEM PROTEIN ZNUA-RELATED"/>
    <property type="match status" value="1"/>
</dbReference>
<evidence type="ECO:0000256" key="5">
    <source>
        <dbReference type="SAM" id="Coils"/>
    </source>
</evidence>
<gene>
    <name evidence="7" type="ORF">GCM10011399_16070</name>
</gene>
<dbReference type="Proteomes" id="UP000598775">
    <property type="component" value="Unassembled WGS sequence"/>
</dbReference>
<comment type="caution">
    <text evidence="7">The sequence shown here is derived from an EMBL/GenBank/DDBJ whole genome shotgun (WGS) entry which is preliminary data.</text>
</comment>
<keyword evidence="3" id="KW-0479">Metal-binding</keyword>
<evidence type="ECO:0000256" key="6">
    <source>
        <dbReference type="SAM" id="SignalP"/>
    </source>
</evidence>
<dbReference type="PANTHER" id="PTHR42953:SF1">
    <property type="entry name" value="METAL-BINDING PROTEIN HI_0362-RELATED"/>
    <property type="match status" value="1"/>
</dbReference>
<evidence type="ECO:0000313" key="7">
    <source>
        <dbReference type="EMBL" id="GGF23252.1"/>
    </source>
</evidence>
<protein>
    <submittedName>
        <fullName evidence="7">Metal ABC transporter substrate-binding protein</fullName>
    </submittedName>
</protein>
<dbReference type="AlphaFoldDB" id="A0A917B6Z2"/>
<dbReference type="InterPro" id="IPR050492">
    <property type="entry name" value="Bact_metal-bind_prot9"/>
</dbReference>
<evidence type="ECO:0000256" key="4">
    <source>
        <dbReference type="ARBA" id="ARBA00022729"/>
    </source>
</evidence>
<dbReference type="EMBL" id="BMGP01000002">
    <property type="protein sequence ID" value="GGF23252.1"/>
    <property type="molecule type" value="Genomic_DNA"/>
</dbReference>
<dbReference type="Pfam" id="PF01297">
    <property type="entry name" value="ZnuA"/>
    <property type="match status" value="1"/>
</dbReference>
<proteinExistence type="predicted"/>
<dbReference type="GO" id="GO:0030001">
    <property type="term" value="P:metal ion transport"/>
    <property type="evidence" value="ECO:0007669"/>
    <property type="project" value="InterPro"/>
</dbReference>
<dbReference type="GO" id="GO:0046872">
    <property type="term" value="F:metal ion binding"/>
    <property type="evidence" value="ECO:0007669"/>
    <property type="project" value="UniProtKB-KW"/>
</dbReference>
<comment type="subcellular location">
    <subcellularLocation>
        <location evidence="1">Cell envelope</location>
    </subcellularLocation>
</comment>
<dbReference type="SUPFAM" id="SSF53807">
    <property type="entry name" value="Helical backbone' metal receptor"/>
    <property type="match status" value="1"/>
</dbReference>
<evidence type="ECO:0000256" key="1">
    <source>
        <dbReference type="ARBA" id="ARBA00004196"/>
    </source>
</evidence>
<reference evidence="7 8" key="1">
    <citation type="journal article" date="2014" name="Int. J. Syst. Evol. Microbiol.">
        <title>Complete genome sequence of Corynebacterium casei LMG S-19264T (=DSM 44701T), isolated from a smear-ripened cheese.</title>
        <authorList>
            <consortium name="US DOE Joint Genome Institute (JGI-PGF)"/>
            <person name="Walter F."/>
            <person name="Albersmeier A."/>
            <person name="Kalinowski J."/>
            <person name="Ruckert C."/>
        </authorList>
    </citation>
    <scope>NUCLEOTIDE SEQUENCE [LARGE SCALE GENOMIC DNA]</scope>
    <source>
        <strain evidence="7 8">CGMCC 1.12976</strain>
    </source>
</reference>
<feature type="chain" id="PRO_5039240876" evidence="6">
    <location>
        <begin position="21"/>
        <end position="307"/>
    </location>
</feature>
<accession>A0A917B6Z2</accession>
<dbReference type="InterPro" id="IPR006127">
    <property type="entry name" value="ZnuA-like"/>
</dbReference>
<organism evidence="7 8">
    <name type="scientific">Subtercola lobariae</name>
    <dbReference type="NCBI Taxonomy" id="1588641"/>
    <lineage>
        <taxon>Bacteria</taxon>
        <taxon>Bacillati</taxon>
        <taxon>Actinomycetota</taxon>
        <taxon>Actinomycetes</taxon>
        <taxon>Micrococcales</taxon>
        <taxon>Microbacteriaceae</taxon>
        <taxon>Subtercola</taxon>
    </lineage>
</organism>
<dbReference type="Gene3D" id="3.40.50.1980">
    <property type="entry name" value="Nitrogenase molybdenum iron protein domain"/>
    <property type="match status" value="2"/>
</dbReference>
<keyword evidence="8" id="KW-1185">Reference proteome</keyword>
<keyword evidence="4 6" id="KW-0732">Signal</keyword>
<evidence type="ECO:0000313" key="8">
    <source>
        <dbReference type="Proteomes" id="UP000598775"/>
    </source>
</evidence>